<accession>A0A1C5K7U2</accession>
<sequence>MSTSTSAVDHLLAAADRQWRALGVHRRDRATLAAGLRTELEAAAVDGLDPAELLGADPAGFALRLAEEAGVERTPPRYGQVLGVASAGGVLALVVGYVAAVGLHEVFVAAFDLPRDVRVPVWLAAGVFYAGVAAVVVAGAALAVRVALRDAPRIRHTAARMTLLLPPAVAVAIVAAAAFGWALDFPLTPLVIGTEAAIVLAAFLAATALARRWSVTAAR</sequence>
<feature type="transmembrane region" description="Helical" evidence="1">
    <location>
        <begin position="189"/>
        <end position="210"/>
    </location>
</feature>
<protein>
    <submittedName>
        <fullName evidence="2">Uncharacterized protein</fullName>
    </submittedName>
</protein>
<keyword evidence="1" id="KW-1133">Transmembrane helix</keyword>
<evidence type="ECO:0000313" key="2">
    <source>
        <dbReference type="EMBL" id="SCG78764.1"/>
    </source>
</evidence>
<keyword evidence="3" id="KW-1185">Reference proteome</keyword>
<keyword evidence="1" id="KW-0472">Membrane</keyword>
<feature type="transmembrane region" description="Helical" evidence="1">
    <location>
        <begin position="121"/>
        <end position="143"/>
    </location>
</feature>
<name>A0A1C5K7U2_9ACTN</name>
<organism evidence="2 3">
    <name type="scientific">Micromonospora siamensis</name>
    <dbReference type="NCBI Taxonomy" id="299152"/>
    <lineage>
        <taxon>Bacteria</taxon>
        <taxon>Bacillati</taxon>
        <taxon>Actinomycetota</taxon>
        <taxon>Actinomycetes</taxon>
        <taxon>Micromonosporales</taxon>
        <taxon>Micromonosporaceae</taxon>
        <taxon>Micromonospora</taxon>
    </lineage>
</organism>
<keyword evidence="1" id="KW-0812">Transmembrane</keyword>
<dbReference type="EMBL" id="LT607751">
    <property type="protein sequence ID" value="SCG78764.1"/>
    <property type="molecule type" value="Genomic_DNA"/>
</dbReference>
<feature type="transmembrane region" description="Helical" evidence="1">
    <location>
        <begin position="81"/>
        <end position="101"/>
    </location>
</feature>
<proteinExistence type="predicted"/>
<gene>
    <name evidence="2" type="ORF">GA0074704_5720</name>
</gene>
<dbReference type="AlphaFoldDB" id="A0A1C5K7U2"/>
<evidence type="ECO:0000313" key="3">
    <source>
        <dbReference type="Proteomes" id="UP000198210"/>
    </source>
</evidence>
<dbReference type="Proteomes" id="UP000198210">
    <property type="component" value="Chromosome I"/>
</dbReference>
<dbReference type="RefSeq" id="WP_088973325.1">
    <property type="nucleotide sequence ID" value="NZ_JBHLYF010000033.1"/>
</dbReference>
<reference evidence="2 3" key="1">
    <citation type="submission" date="2016-06" db="EMBL/GenBank/DDBJ databases">
        <authorList>
            <person name="Kjaerup R.B."/>
            <person name="Dalgaard T.S."/>
            <person name="Juul-Madsen H.R."/>
        </authorList>
    </citation>
    <scope>NUCLEOTIDE SEQUENCE [LARGE SCALE GENOMIC DNA]</scope>
    <source>
        <strain evidence="2 3">DSM 45097</strain>
    </source>
</reference>
<evidence type="ECO:0000256" key="1">
    <source>
        <dbReference type="SAM" id="Phobius"/>
    </source>
</evidence>
<feature type="transmembrane region" description="Helical" evidence="1">
    <location>
        <begin position="163"/>
        <end position="183"/>
    </location>
</feature>